<dbReference type="GO" id="GO:0005506">
    <property type="term" value="F:iron ion binding"/>
    <property type="evidence" value="ECO:0007669"/>
    <property type="project" value="InterPro"/>
</dbReference>
<keyword evidence="6" id="KW-0249">Electron transport</keyword>
<sequence length="134" mass="14353">MKHIFMAALAVSVFAVPLWADEVRPDTSGWFENPAKLDQRGGEDIYRAVCAACHMPDGKGAQGAGMYPALAGNHNLEFADYPTHVVLNGLRAMPALGGQLDDAQIAEVVNYIRTSFGNSYVEDPATSDLVAASR</sequence>
<dbReference type="eggNOG" id="COG2010">
    <property type="taxonomic scope" value="Bacteria"/>
</dbReference>
<dbReference type="GO" id="GO:0009055">
    <property type="term" value="F:electron transfer activity"/>
    <property type="evidence" value="ECO:0007669"/>
    <property type="project" value="InterPro"/>
</dbReference>
<feature type="signal peptide" evidence="9">
    <location>
        <begin position="1"/>
        <end position="20"/>
    </location>
</feature>
<evidence type="ECO:0000256" key="6">
    <source>
        <dbReference type="ARBA" id="ARBA00022982"/>
    </source>
</evidence>
<accession>K2J387</accession>
<dbReference type="InterPro" id="IPR036909">
    <property type="entry name" value="Cyt_c-like_dom_sf"/>
</dbReference>
<evidence type="ECO:0000256" key="2">
    <source>
        <dbReference type="ARBA" id="ARBA00022448"/>
    </source>
</evidence>
<evidence type="ECO:0000256" key="5">
    <source>
        <dbReference type="ARBA" id="ARBA00022723"/>
    </source>
</evidence>
<dbReference type="InterPro" id="IPR009056">
    <property type="entry name" value="Cyt_c-like_dom"/>
</dbReference>
<keyword evidence="12" id="KW-1185">Reference proteome</keyword>
<dbReference type="PRINTS" id="PR00605">
    <property type="entry name" value="CYTCHROMECIC"/>
</dbReference>
<dbReference type="Gene3D" id="1.10.760.10">
    <property type="entry name" value="Cytochrome c-like domain"/>
    <property type="match status" value="1"/>
</dbReference>
<reference evidence="11 12" key="1">
    <citation type="submission" date="2012-09" db="EMBL/GenBank/DDBJ databases">
        <title>Celeribacter baekdonensis B30 Genome Sequencing.</title>
        <authorList>
            <person name="Wang W."/>
        </authorList>
    </citation>
    <scope>NUCLEOTIDE SEQUENCE [LARGE SCALE GENOMIC DNA]</scope>
    <source>
        <strain evidence="11 12">B30</strain>
    </source>
</reference>
<evidence type="ECO:0000256" key="8">
    <source>
        <dbReference type="PROSITE-ProRule" id="PRU00433"/>
    </source>
</evidence>
<dbReference type="InterPro" id="IPR008168">
    <property type="entry name" value="Cyt_C_IC"/>
</dbReference>
<keyword evidence="2" id="KW-0813">Transport</keyword>
<gene>
    <name evidence="11" type="ORF">B30_16288</name>
</gene>
<keyword evidence="4" id="KW-0679">Respiratory chain</keyword>
<evidence type="ECO:0000259" key="10">
    <source>
        <dbReference type="PROSITE" id="PS51007"/>
    </source>
</evidence>
<dbReference type="RefSeq" id="WP_009573244.1">
    <property type="nucleotide sequence ID" value="NZ_AMRK01000010.1"/>
</dbReference>
<feature type="domain" description="Cytochrome c" evidence="10">
    <location>
        <begin position="37"/>
        <end position="116"/>
    </location>
</feature>
<organism evidence="11 12">
    <name type="scientific">Celeribacter baekdonensis B30</name>
    <dbReference type="NCBI Taxonomy" id="1208323"/>
    <lineage>
        <taxon>Bacteria</taxon>
        <taxon>Pseudomonadati</taxon>
        <taxon>Pseudomonadota</taxon>
        <taxon>Alphaproteobacteria</taxon>
        <taxon>Rhodobacterales</taxon>
        <taxon>Roseobacteraceae</taxon>
        <taxon>Celeribacter</taxon>
    </lineage>
</organism>
<protein>
    <submittedName>
        <fullName evidence="11">Cytochrome C6</fullName>
    </submittedName>
</protein>
<dbReference type="EMBL" id="AMRK01000010">
    <property type="protein sequence ID" value="EKE69342.1"/>
    <property type="molecule type" value="Genomic_DNA"/>
</dbReference>
<comment type="caution">
    <text evidence="11">The sequence shown here is derived from an EMBL/GenBank/DDBJ whole genome shotgun (WGS) entry which is preliminary data.</text>
</comment>
<name>K2J387_9RHOB</name>
<dbReference type="PROSITE" id="PS51007">
    <property type="entry name" value="CYTC"/>
    <property type="match status" value="1"/>
</dbReference>
<proteinExistence type="predicted"/>
<evidence type="ECO:0000256" key="4">
    <source>
        <dbReference type="ARBA" id="ARBA00022660"/>
    </source>
</evidence>
<dbReference type="STRING" id="1208323.B30_16288"/>
<dbReference type="Pfam" id="PF13442">
    <property type="entry name" value="Cytochrome_CBB3"/>
    <property type="match status" value="1"/>
</dbReference>
<dbReference type="PANTHER" id="PTHR35008:SF9">
    <property type="entry name" value="CYTOCHROME C DOMAIN-CONTAINING PROTEIN"/>
    <property type="match status" value="1"/>
</dbReference>
<keyword evidence="5 8" id="KW-0479">Metal-binding</keyword>
<keyword evidence="9" id="KW-0732">Signal</keyword>
<dbReference type="InterPro" id="IPR051459">
    <property type="entry name" value="Cytochrome_c-type_DH"/>
</dbReference>
<keyword evidence="7 8" id="KW-0408">Iron</keyword>
<evidence type="ECO:0000256" key="3">
    <source>
        <dbReference type="ARBA" id="ARBA00022617"/>
    </source>
</evidence>
<evidence type="ECO:0000256" key="1">
    <source>
        <dbReference type="ARBA" id="ARBA00001926"/>
    </source>
</evidence>
<dbReference type="SUPFAM" id="SSF46626">
    <property type="entry name" value="Cytochrome c"/>
    <property type="match status" value="1"/>
</dbReference>
<dbReference type="PANTHER" id="PTHR35008">
    <property type="entry name" value="BLL4482 PROTEIN-RELATED"/>
    <property type="match status" value="1"/>
</dbReference>
<feature type="chain" id="PRO_5003859038" evidence="9">
    <location>
        <begin position="21"/>
        <end position="134"/>
    </location>
</feature>
<dbReference type="GO" id="GO:0020037">
    <property type="term" value="F:heme binding"/>
    <property type="evidence" value="ECO:0007669"/>
    <property type="project" value="InterPro"/>
</dbReference>
<evidence type="ECO:0000313" key="12">
    <source>
        <dbReference type="Proteomes" id="UP000006762"/>
    </source>
</evidence>
<evidence type="ECO:0000256" key="9">
    <source>
        <dbReference type="SAM" id="SignalP"/>
    </source>
</evidence>
<dbReference type="PATRIC" id="fig|1208323.3.peg.3374"/>
<dbReference type="Proteomes" id="UP000006762">
    <property type="component" value="Unassembled WGS sequence"/>
</dbReference>
<dbReference type="AlphaFoldDB" id="K2J387"/>
<keyword evidence="3 8" id="KW-0349">Heme</keyword>
<evidence type="ECO:0000256" key="7">
    <source>
        <dbReference type="ARBA" id="ARBA00023004"/>
    </source>
</evidence>
<evidence type="ECO:0000313" key="11">
    <source>
        <dbReference type="EMBL" id="EKE69342.1"/>
    </source>
</evidence>
<comment type="cofactor">
    <cofactor evidence="1">
        <name>heme c</name>
        <dbReference type="ChEBI" id="CHEBI:61717"/>
    </cofactor>
</comment>